<proteinExistence type="predicted"/>
<sequence>MTPDHTAVHMLAARVMSETDGDTTTVVQTVVDAILARYAVVEVPDAKNPTPALIEAAYIAQDDLSTPPTWALGAAAEVIQAYIHGQTHTRVHVLGHPVDGTESYQ</sequence>
<dbReference type="AlphaFoldDB" id="M2WYE3"/>
<keyword evidence="2" id="KW-1185">Reference proteome</keyword>
<dbReference type="EMBL" id="AOEX01000093">
    <property type="protein sequence ID" value="EME53761.1"/>
    <property type="molecule type" value="Genomic_DNA"/>
</dbReference>
<protein>
    <submittedName>
        <fullName evidence="1">Uncharacterized protein</fullName>
    </submittedName>
</protein>
<evidence type="ECO:0000313" key="1">
    <source>
        <dbReference type="EMBL" id="EME53761.1"/>
    </source>
</evidence>
<dbReference type="RefSeq" id="WP_003938864.1">
    <property type="nucleotide sequence ID" value="NZ_AOEX01000093.1"/>
</dbReference>
<evidence type="ECO:0000313" key="2">
    <source>
        <dbReference type="Proteomes" id="UP000011731"/>
    </source>
</evidence>
<comment type="caution">
    <text evidence="1">The sequence shown here is derived from an EMBL/GenBank/DDBJ whole genome shotgun (WGS) entry which is preliminary data.</text>
</comment>
<name>M2WYE3_9NOCA</name>
<dbReference type="PATRIC" id="fig|1278076.4.peg.4920"/>
<gene>
    <name evidence="1" type="ORF">G352_24016</name>
</gene>
<organism evidence="1 2">
    <name type="scientific">Rhodococcus ruber BKS 20-38</name>
    <dbReference type="NCBI Taxonomy" id="1278076"/>
    <lineage>
        <taxon>Bacteria</taxon>
        <taxon>Bacillati</taxon>
        <taxon>Actinomycetota</taxon>
        <taxon>Actinomycetes</taxon>
        <taxon>Mycobacteriales</taxon>
        <taxon>Nocardiaceae</taxon>
        <taxon>Rhodococcus</taxon>
    </lineage>
</organism>
<accession>M2WYE3</accession>
<dbReference type="Proteomes" id="UP000011731">
    <property type="component" value="Unassembled WGS sequence"/>
</dbReference>
<reference evidence="1 2" key="1">
    <citation type="journal article" date="2013" name="Genome Announc.">
        <title>Draft Genome Sequence of Rhodococcus ruber Strain BKS 20-38.</title>
        <authorList>
            <person name="Bala M."/>
            <person name="Kumar S."/>
            <person name="Raghava G.P."/>
            <person name="Mayilraj S."/>
        </authorList>
    </citation>
    <scope>NUCLEOTIDE SEQUENCE [LARGE SCALE GENOMIC DNA]</scope>
    <source>
        <strain evidence="1 2">BKS 20-38</strain>
    </source>
</reference>